<protein>
    <recommendedName>
        <fullName evidence="13">Inositol 1,4,5-trisphosphate receptor</fullName>
    </recommendedName>
</protein>
<dbReference type="GO" id="GO:0035091">
    <property type="term" value="F:phosphatidylinositol binding"/>
    <property type="evidence" value="ECO:0007669"/>
    <property type="project" value="TreeGrafter"/>
</dbReference>
<evidence type="ECO:0000256" key="1">
    <source>
        <dbReference type="ARBA" id="ARBA00004477"/>
    </source>
</evidence>
<evidence type="ECO:0000256" key="6">
    <source>
        <dbReference type="ARBA" id="ARBA00022824"/>
    </source>
</evidence>
<dbReference type="Pfam" id="PF08709">
    <property type="entry name" value="Ins145_P3_rec"/>
    <property type="match status" value="1"/>
</dbReference>
<feature type="domain" description="MIR" evidence="15">
    <location>
        <begin position="136"/>
        <end position="190"/>
    </location>
</feature>
<keyword evidence="13" id="KW-0107">Calcium channel</keyword>
<dbReference type="InterPro" id="IPR005821">
    <property type="entry name" value="Ion_trans_dom"/>
</dbReference>
<dbReference type="PRINTS" id="PR00779">
    <property type="entry name" value="INSP3RECEPTR"/>
</dbReference>
<evidence type="ECO:0000259" key="15">
    <source>
        <dbReference type="PROSITE" id="PS50919"/>
    </source>
</evidence>
<dbReference type="Pfam" id="PF01365">
    <property type="entry name" value="RYDR_ITPR"/>
    <property type="match status" value="2"/>
</dbReference>
<dbReference type="SMART" id="SM00472">
    <property type="entry name" value="MIR"/>
    <property type="match status" value="3"/>
</dbReference>
<dbReference type="Gene3D" id="2.80.10.50">
    <property type="match status" value="2"/>
</dbReference>
<keyword evidence="7 13" id="KW-1133">Transmembrane helix</keyword>
<feature type="region of interest" description="Disordered" evidence="14">
    <location>
        <begin position="2089"/>
        <end position="2133"/>
    </location>
</feature>
<keyword evidence="3 13" id="KW-0813">Transport</keyword>
<keyword evidence="13" id="KW-0109">Calcium transport</keyword>
<evidence type="ECO:0000256" key="11">
    <source>
        <dbReference type="ARBA" id="ARBA00023286"/>
    </source>
</evidence>
<keyword evidence="8 13" id="KW-0406">Ion transport</keyword>
<comment type="caution">
    <text evidence="16">The sequence shown here is derived from an EMBL/GenBank/DDBJ whole genome shotgun (WGS) entry which is preliminary data.</text>
</comment>
<evidence type="ECO:0000256" key="7">
    <source>
        <dbReference type="ARBA" id="ARBA00022989"/>
    </source>
</evidence>
<feature type="domain" description="MIR" evidence="15">
    <location>
        <begin position="267"/>
        <end position="325"/>
    </location>
</feature>
<reference evidence="16" key="1">
    <citation type="submission" date="2022-01" db="EMBL/GenBank/DDBJ databases">
        <title>Genome Sequence Resource for Two Populations of Ditylenchus destructor, the Migratory Endoparasitic Phytonematode.</title>
        <authorList>
            <person name="Zhang H."/>
            <person name="Lin R."/>
            <person name="Xie B."/>
        </authorList>
    </citation>
    <scope>NUCLEOTIDE SEQUENCE</scope>
    <source>
        <strain evidence="16">BazhouSP</strain>
    </source>
</reference>
<dbReference type="GO" id="GO:0051209">
    <property type="term" value="P:release of sequestered calcium ion into cytosol"/>
    <property type="evidence" value="ECO:0007669"/>
    <property type="project" value="UniProtKB-UniRule"/>
</dbReference>
<feature type="transmembrane region" description="Helical" evidence="13">
    <location>
        <begin position="2745"/>
        <end position="2770"/>
    </location>
</feature>
<dbReference type="InterPro" id="IPR000493">
    <property type="entry name" value="InsP3_rcpt"/>
</dbReference>
<dbReference type="GO" id="GO:0070679">
    <property type="term" value="F:inositol 1,4,5 trisphosphate binding"/>
    <property type="evidence" value="ECO:0007669"/>
    <property type="project" value="UniProtKB-UniRule"/>
</dbReference>
<dbReference type="InterPro" id="IPR000699">
    <property type="entry name" value="RIH_dom"/>
</dbReference>
<gene>
    <name evidence="16" type="ORF">DdX_19300</name>
</gene>
<feature type="region of interest" description="Disordered" evidence="14">
    <location>
        <begin position="1007"/>
        <end position="1030"/>
    </location>
</feature>
<dbReference type="Gene3D" id="1.10.287.70">
    <property type="match status" value="1"/>
</dbReference>
<name>A0AAD4MIP4_9BILA</name>
<dbReference type="GO" id="GO:0030667">
    <property type="term" value="C:secretory granule membrane"/>
    <property type="evidence" value="ECO:0007669"/>
    <property type="project" value="TreeGrafter"/>
</dbReference>
<proteinExistence type="inferred from homology"/>
<keyword evidence="10 13" id="KW-0675">Receptor</keyword>
<dbReference type="InterPro" id="IPR035910">
    <property type="entry name" value="RyR/IP3R_RIH_dom_sf"/>
</dbReference>
<evidence type="ECO:0000256" key="3">
    <source>
        <dbReference type="ARBA" id="ARBA00022448"/>
    </source>
</evidence>
<feature type="compositionally biased region" description="Polar residues" evidence="14">
    <location>
        <begin position="1275"/>
        <end position="1284"/>
    </location>
</feature>
<dbReference type="PROSITE" id="PS50919">
    <property type="entry name" value="MIR"/>
    <property type="match status" value="2"/>
</dbReference>
<dbReference type="FunFam" id="1.25.10.30:FF:000003">
    <property type="entry name" value="Protein CBR-ITR-1, isoform a"/>
    <property type="match status" value="1"/>
</dbReference>
<evidence type="ECO:0000256" key="12">
    <source>
        <dbReference type="ARBA" id="ARBA00023303"/>
    </source>
</evidence>
<evidence type="ECO:0000256" key="5">
    <source>
        <dbReference type="ARBA" id="ARBA00022737"/>
    </source>
</evidence>
<keyword evidence="17" id="KW-1185">Reference proteome</keyword>
<evidence type="ECO:0000256" key="8">
    <source>
        <dbReference type="ARBA" id="ARBA00023065"/>
    </source>
</evidence>
<dbReference type="InterPro" id="IPR014821">
    <property type="entry name" value="Ins145_P3_rcpt"/>
</dbReference>
<dbReference type="PANTHER" id="PTHR13715:SF102">
    <property type="entry name" value="INOSITOL 1,4,5-TRISPHOSPHATE RECEPTOR"/>
    <property type="match status" value="1"/>
</dbReference>
<dbReference type="Pfam" id="PF00520">
    <property type="entry name" value="Ion_trans"/>
    <property type="match status" value="1"/>
</dbReference>
<dbReference type="GO" id="GO:0005789">
    <property type="term" value="C:endoplasmic reticulum membrane"/>
    <property type="evidence" value="ECO:0007669"/>
    <property type="project" value="UniProtKB-SubCell"/>
</dbReference>
<keyword evidence="6 13" id="KW-0256">Endoplasmic reticulum</keyword>
<evidence type="ECO:0000256" key="14">
    <source>
        <dbReference type="SAM" id="MobiDB-lite"/>
    </source>
</evidence>
<feature type="transmembrane region" description="Helical" evidence="13">
    <location>
        <begin position="2570"/>
        <end position="2592"/>
    </location>
</feature>
<dbReference type="GO" id="GO:0005509">
    <property type="term" value="F:calcium ion binding"/>
    <property type="evidence" value="ECO:0007669"/>
    <property type="project" value="TreeGrafter"/>
</dbReference>
<dbReference type="EMBL" id="JAKKPZ010000360">
    <property type="protein sequence ID" value="KAI1695948.1"/>
    <property type="molecule type" value="Genomic_DNA"/>
</dbReference>
<comment type="subcellular location">
    <subcellularLocation>
        <location evidence="1 13">Endoplasmic reticulum membrane</location>
        <topology evidence="1 13">Multi-pass membrane protein</topology>
    </subcellularLocation>
</comment>
<dbReference type="GO" id="GO:0005220">
    <property type="term" value="F:inositol 1,4,5-trisphosphate-gated calcium channel activity"/>
    <property type="evidence" value="ECO:0007669"/>
    <property type="project" value="UniProtKB-UniRule"/>
</dbReference>
<dbReference type="InterPro" id="IPR015925">
    <property type="entry name" value="Ryanodine_IP3_receptor"/>
</dbReference>
<feature type="compositionally biased region" description="Low complexity" evidence="14">
    <location>
        <begin position="1221"/>
        <end position="1230"/>
    </location>
</feature>
<dbReference type="PANTHER" id="PTHR13715">
    <property type="entry name" value="RYANODINE RECEPTOR AND IP3 RECEPTOR"/>
    <property type="match status" value="1"/>
</dbReference>
<dbReference type="GO" id="GO:0005886">
    <property type="term" value="C:plasma membrane"/>
    <property type="evidence" value="ECO:0007669"/>
    <property type="project" value="TreeGrafter"/>
</dbReference>
<comment type="similarity">
    <text evidence="2 13">Belongs to the InsP3 receptor family.</text>
</comment>
<keyword evidence="4 13" id="KW-0812">Transmembrane</keyword>
<comment type="function">
    <text evidence="13">Receptor for inositol 1,4,5-trisphosphate, a second messenger that mediates the release of intracellular calcium.</text>
</comment>
<feature type="region of interest" description="Disordered" evidence="14">
    <location>
        <begin position="1260"/>
        <end position="1287"/>
    </location>
</feature>
<feature type="transmembrane region" description="Helical" evidence="13">
    <location>
        <begin position="2604"/>
        <end position="2620"/>
    </location>
</feature>
<keyword evidence="13" id="KW-0106">Calcium</keyword>
<feature type="compositionally biased region" description="Polar residues" evidence="14">
    <location>
        <begin position="2097"/>
        <end position="2114"/>
    </location>
</feature>
<keyword evidence="9 13" id="KW-0472">Membrane</keyword>
<accession>A0AAD4MIP4</accession>
<dbReference type="GO" id="GO:0016529">
    <property type="term" value="C:sarcoplasmic reticulum"/>
    <property type="evidence" value="ECO:0007669"/>
    <property type="project" value="TreeGrafter"/>
</dbReference>
<dbReference type="InterPro" id="IPR036300">
    <property type="entry name" value="MIR_dom_sf"/>
</dbReference>
<sequence>MADRLLRLREKFSPTISTDAFHSTHLRIGDVVSLFALDTQNAGRHEGFLSTLGLVDDRCVVEEKNGTLQSPPKTYRDCLFRICPVNRYAAQKQYWSEQKKCNLGDSNFDNEMLNKLKVAADKEKEQNDLEYRKMMGSVIQYGSSIQLLHVKSDKYITMQKNSPARQERNALRIYLDKSGNEGSWFTVEPVYKHVSIGDNVMSGERICLIPDSTGAPTPSSSTNQAKLQMHLSHHRLSDHKTAWEVNCLNELTEWQINIFLQFDENQPDNVKSGDVVRLFHADQQTFLTLDEEPRSKKDVVFLRLTNRPSATDATSSRALWEIQVHNKDMAYRGGAATWRRCIRFKHLATDQYLTVTPRRSASPKPSESRRPSLMLMLVFNVVFVKKICIISKMDMEESKIASQNFHILPSKGFNDGHTTYVLIPKHSDDPAKDDSLLFMLDPCAKTKTLQKESRVPINSFVRLQHVLTGTWVHTTDPMHKQNLYHLSKNEKGWVQVVCEDVKVDKEAFALSPVSPLEVRDLDFANDACRALHQFVNLIKSGKSVGKEPINFTTQLLIDCIYFVTNSNNHVVDPLKIIDFNPTRDRQKLLREQGVLAQVFDLLKAPFMPRQGTGEVQSLLSSPQELTEPRNEVFQKMFQLCYSLLKYSQVGYRKNQEFLAEKFDQIQEQIGFNLLAEDTMTAVLHNNPKLLEKYVKTPHVERFVELVRNNRCGKFLMYLADLCVCRGEANKKIQELICNSVLSEKNRDIFMQTEMCPSNDFSTGRKFEVYICWSYSNTQCQSLVGCAESKSDQDREMIDYYRHQLELLAQMCQDQQYLAIDPPPERRLLNISQELPIDLVLQCMSDTRLPCDIRASFCRLMLHLHVARLWRDIPDEVNVKGYHSNAVESYIEGCRNRHGCGEYFKDILRIVDEYLAGLRQSRPAGDPVLNDSAAYCDENRLTFEIVTLARALAQFGFYSFEELLKLAKNLLAITDSDPMFGNSKKHLPTHTKLLRQFTSGMFNTLPHKLPHPHNAVDSPTPPPSPVNAQPLGSALKNKTVMDPAVEDSASAKQSKEMILQTKLIVVELLQFIMDVRRDYRITVALSYFKNKFPCNENGELNAIPVISENTVEEMCTTVFQATDRELDFDEEKGQQLLRILLQMTMNDFPPLTSMALKVLFRHFTQYQELIEDLKQVQLLVSNKDVDNYHQIDRDLFILKNLTEKSELWVHYGKASSSGGGASPSTSCSSPANNMMSHDRSRSLSGDDLLHDVTDYRESIDNSIDNSIDMPDESQDRISMTSSLPQGPTPPSHYIQFLQHHYPLGRKKLLALLSQLLNSNDKDVISNSLHAITDKAPLVFYEVVKDILYRMKNLCFEDLRSDSGILMTQSGRQKLCYERSSKRDGKIVKDSRNDLMNQQLLRNMRVYEVVLEFLSIPYDKKNDTEMPKLITLSHEFLRSFCRNNRENQNRLHMYVSTDNENAKEGSLAVETVEEVSTLVALFRNNSDLCENVADTLVAHIVGLIEHKQRNAVFLEFLQVIVSSCEKELDSCQIKVVEEISKASDDVRQFYVDSASFEQLIEMMRTTHDLDVTHPLRYHIELVKLMALCTKGKNEATELKCASFMPMDHIVRVVTSKDCIIEAKAVYLHFMLHCYIDTDIELKDAGNAEYLEAIMDDIISDMTKLNTRLRTEPKMTPELVALERYTCHTVTEVLIKLFEKPYNNQPSFDAKQHQKRFKDIMQRLNELQNGALKSNKHSKNWYRVAECNKRLTKLADELGLFPLNSLSLPPSSVSAATTAKQKWQSAAYSARFIKRNRNSLSIRTNRMLTAPRFSYTVDCLTNVVMCYQHLVAELKFFLQPLQAAECSVLVDVLHFPESLFAHGSRLKELCEHGGVCSKLIQHCKLLLVNKHENLCGRVLLTLCKMATSAKHNFNIQGKTVRRQLLQRFFGEDTVQGAPGMPTTNPDGSKKEYIFDNDLKPLKNVSLYEVQCKLNQAGAVDLVIDLIVMDPSHDIFLKACQLAKALLYDGNEEVQMSFYQRLREKKVASKFFKAFTLKLQAAQNRLKSDMMSGSTSRTKTGAVMSASISRRSSAALTPMPSFCAGGIDPTAPLFPPHPADQLTTPNLANASKQSSFSESSDRLNAANGPNTGNPQMAVGDLPNVYYAASLTDTVSNYQDDEKLPNVLPSEVAIIEPILRFLQLLCENHNMLLQNFLRTQRNRPDYNLVAETLLFLDTICGSTKGSLGVFGEIGEHNFSLITQTLITLTEFCQGPCHENQNTLAMHESNGLDIIISLVLNEIRPLADEHMDLALEIKSNASKLLLAIMESRHDSENAERVLRNMSHMAGGPKQLIHAIGQAYEMASSNDFQVTKVRQQLLANQNIADVANGHVKSVTSGSGVPEIAIQNTALGDSQLYRKFSVPAGAYNRMSNRRDTLMPLLAGHVPQAASSLTPQSLSPVTSIIDPKEVGHNIYILAHQLSRHSEELAQLMLPENVKDEAARAAIQFYRAHTAQIEIVRSDRKMERVVFPINDICSYLSPETKHSVFINTERDAQGSKVTDFFDKWTYLYEEMKWQRKLQDRPWLGACTRRLRFWGRAAFILAVIINIALALTYPFNSHPNHQSISPYNPFIYASLFAAIFHLYSSWGKDRGVFGVSLSSQMSIFATTISCTLMGLAIFGIVPTMYMLGILQLVNKVVHLISYMGNKGLVDRTWSERMMDTTVWYHTAYLACCILGLVVHPFIYSLLLYDIIASDDTLRNVIRSVTRNYHSIILTGLLALILVYHFSIIGYGFFQKDFRLEVHKLDLEEEEVDIYSLDPNFAHKATSFPQCSKDDANCPIVDQLMATNSGKKGKDPDFDESQVASCETLRMCIITTLNWGLRNGGGIGDVLRSVDPQEPYFFWRIMYDLSFFVVLIIIVLNLIFGVIIDTFGDLRAEKNEKEDTLRNTCFICGLERGKFDNKAITFEEHNGNEHNLWHYLYFIVWLQIKDETEFTGPESYVAKCVKERNLDWFPRMQAISLKEDNGENDQLDIRDLQEQMRLNHQTIKELNRKIHDLHQLLLDSVPF</sequence>
<dbReference type="InterPro" id="IPR016093">
    <property type="entry name" value="MIR_motif"/>
</dbReference>
<feature type="transmembrane region" description="Helical" evidence="13">
    <location>
        <begin position="2640"/>
        <end position="2662"/>
    </location>
</feature>
<feature type="region of interest" description="Disordered" evidence="14">
    <location>
        <begin position="1211"/>
        <end position="1245"/>
    </location>
</feature>
<dbReference type="Pfam" id="PF08454">
    <property type="entry name" value="RIH_assoc"/>
    <property type="match status" value="1"/>
</dbReference>
<evidence type="ECO:0000256" key="9">
    <source>
        <dbReference type="ARBA" id="ARBA00023136"/>
    </source>
</evidence>
<evidence type="ECO:0000313" key="17">
    <source>
        <dbReference type="Proteomes" id="UP001201812"/>
    </source>
</evidence>
<keyword evidence="11 13" id="KW-1071">Ligand-gated ion channel</keyword>
<comment type="domain">
    <text evidence="13">The receptor contains a calcium channel in its C-terminal extremity. Its large N-terminal cytoplasmic region has the ligand-binding site in the N-terminus and modulatory sites in the middle portion immediately upstream of the channel region.</text>
</comment>
<evidence type="ECO:0000256" key="10">
    <source>
        <dbReference type="ARBA" id="ARBA00023170"/>
    </source>
</evidence>
<feature type="transmembrane region" description="Helical" evidence="13">
    <location>
        <begin position="2885"/>
        <end position="2904"/>
    </location>
</feature>
<organism evidence="16 17">
    <name type="scientific">Ditylenchus destructor</name>
    <dbReference type="NCBI Taxonomy" id="166010"/>
    <lineage>
        <taxon>Eukaryota</taxon>
        <taxon>Metazoa</taxon>
        <taxon>Ecdysozoa</taxon>
        <taxon>Nematoda</taxon>
        <taxon>Chromadorea</taxon>
        <taxon>Rhabditida</taxon>
        <taxon>Tylenchina</taxon>
        <taxon>Tylenchomorpha</taxon>
        <taxon>Sphaerularioidea</taxon>
        <taxon>Anguinidae</taxon>
        <taxon>Anguininae</taxon>
        <taxon>Ditylenchus</taxon>
    </lineage>
</organism>
<evidence type="ECO:0000256" key="13">
    <source>
        <dbReference type="RuleBase" id="RU368044"/>
    </source>
</evidence>
<keyword evidence="5" id="KW-0677">Repeat</keyword>
<feature type="transmembrane region" description="Helical" evidence="13">
    <location>
        <begin position="2703"/>
        <end position="2725"/>
    </location>
</feature>
<evidence type="ECO:0000256" key="4">
    <source>
        <dbReference type="ARBA" id="ARBA00022692"/>
    </source>
</evidence>
<dbReference type="Pfam" id="PF02815">
    <property type="entry name" value="MIR"/>
    <property type="match status" value="1"/>
</dbReference>
<evidence type="ECO:0000256" key="2">
    <source>
        <dbReference type="ARBA" id="ARBA00009453"/>
    </source>
</evidence>
<dbReference type="SUPFAM" id="SSF100909">
    <property type="entry name" value="IP3 receptor type 1 binding core, domain 2"/>
    <property type="match status" value="2"/>
</dbReference>
<dbReference type="Proteomes" id="UP001201812">
    <property type="component" value="Unassembled WGS sequence"/>
</dbReference>
<dbReference type="InterPro" id="IPR013662">
    <property type="entry name" value="RIH_assoc-dom"/>
</dbReference>
<dbReference type="SUPFAM" id="SSF82109">
    <property type="entry name" value="MIR domain"/>
    <property type="match status" value="2"/>
</dbReference>
<keyword evidence="12 13" id="KW-0407">Ion channel</keyword>
<evidence type="ECO:0000313" key="16">
    <source>
        <dbReference type="EMBL" id="KAI1695948.1"/>
    </source>
</evidence>
<dbReference type="Gene3D" id="1.25.10.30">
    <property type="entry name" value="IP3 receptor type 1 binding core, RIH domain"/>
    <property type="match status" value="1"/>
</dbReference>